<evidence type="ECO:0008006" key="4">
    <source>
        <dbReference type="Google" id="ProtNLM"/>
    </source>
</evidence>
<evidence type="ECO:0000313" key="3">
    <source>
        <dbReference type="EMBL" id="MDB0572178.1"/>
    </source>
</evidence>
<dbReference type="EMBL" id="CP026092">
    <property type="protein sequence ID" value="AYB55970.1"/>
    <property type="molecule type" value="Genomic_DNA"/>
</dbReference>
<organism evidence="2">
    <name type="scientific">Ralstonia solanacearum</name>
    <name type="common">Pseudomonas solanacearum</name>
    <dbReference type="NCBI Taxonomy" id="305"/>
    <lineage>
        <taxon>Bacteria</taxon>
        <taxon>Pseudomonadati</taxon>
        <taxon>Pseudomonadota</taxon>
        <taxon>Betaproteobacteria</taxon>
        <taxon>Burkholderiales</taxon>
        <taxon>Burkholderiaceae</taxon>
        <taxon>Ralstonia</taxon>
        <taxon>Ralstonia solanacearum species complex</taxon>
    </lineage>
</organism>
<feature type="transmembrane region" description="Helical" evidence="1">
    <location>
        <begin position="45"/>
        <end position="66"/>
    </location>
</feature>
<keyword evidence="1" id="KW-1133">Transmembrane helix</keyword>
<dbReference type="EMBL" id="JAIVFG010000026">
    <property type="protein sequence ID" value="MDB0572178.1"/>
    <property type="molecule type" value="Genomic_DNA"/>
</dbReference>
<keyword evidence="1" id="KW-0472">Membrane</keyword>
<evidence type="ECO:0000256" key="1">
    <source>
        <dbReference type="SAM" id="Phobius"/>
    </source>
</evidence>
<gene>
    <name evidence="2" type="ORF">C2L97_07930</name>
    <name evidence="3" type="ORF">LBW59_15555</name>
</gene>
<keyword evidence="1" id="KW-0812">Transmembrane</keyword>
<proteinExistence type="predicted"/>
<name>A0A177RI52_RALSL</name>
<reference evidence="3" key="2">
    <citation type="submission" date="2021-09" db="EMBL/GenBank/DDBJ databases">
        <title>Genomic analysis of Ralstonia spp.</title>
        <authorList>
            <person name="Aburjaile F."/>
            <person name="Ariute J.C."/>
            <person name="Pais A.K.L."/>
            <person name="Albuquerque G.M.R."/>
            <person name="Silva A.M.F."/>
            <person name="Brenig B."/>
            <person name="Azevedo V."/>
            <person name="Matiuzzi M."/>
            <person name="Ramos R."/>
            <person name="Goes-Neto A."/>
            <person name="Soares S."/>
            <person name="Iseppon A.M.B."/>
            <person name="Souza E."/>
            <person name="Gama M."/>
        </authorList>
    </citation>
    <scope>NUCLEOTIDE SEQUENCE</scope>
    <source>
        <strain evidence="3">CCRMRs91</strain>
    </source>
</reference>
<evidence type="ECO:0000313" key="2">
    <source>
        <dbReference type="EMBL" id="AYB55970.1"/>
    </source>
</evidence>
<accession>A0A177RI52</accession>
<sequence length="69" mass="7393">MSTRHMRRPAGAARTTYIRNAQRGSVGGRASADGHRLPPSGVPRLLLSLLSATIIFALCNLAARYFGVL</sequence>
<dbReference type="AlphaFoldDB" id="A0A177RI52"/>
<dbReference type="Proteomes" id="UP001144050">
    <property type="component" value="Unassembled WGS sequence"/>
</dbReference>
<dbReference type="RefSeq" id="WP_013205832.1">
    <property type="nucleotide sequence ID" value="NZ_CDLW01000001.1"/>
</dbReference>
<reference evidence="2" key="1">
    <citation type="submission" date="2018-01" db="EMBL/GenBank/DDBJ databases">
        <title>Complete Genome Sequence of three strains from Ralstonia solanacearum ecotype Moko sequevar IIA-53 from Brazil.</title>
        <authorList>
            <person name="Silva J.R."/>
            <person name="Albuquerque G.M.R."/>
            <person name="Pais A.K.L."/>
            <person name="Silva A.M.F."/>
            <person name="Boiteux M.E.N.F."/>
            <person name="Souza E.B."/>
            <person name="Mariano R.L.R."/>
        </authorList>
    </citation>
    <scope>NUCLEOTIDE SEQUENCE [LARGE SCALE GENOMIC DNA]</scope>
    <source>
        <strain evidence="2">SFC</strain>
    </source>
</reference>
<protein>
    <recommendedName>
        <fullName evidence="4">Transmembrane protein</fullName>
    </recommendedName>
</protein>